<keyword evidence="1" id="KW-1133">Transmembrane helix</keyword>
<name>L0RH01_9BACT</name>
<reference evidence="2 3" key="1">
    <citation type="submission" date="2012-10" db="EMBL/GenBank/DDBJ databases">
        <authorList>
            <person name="Genoscope - CEA"/>
        </authorList>
    </citation>
    <scope>NUCLEOTIDE SEQUENCE [LARGE SCALE GENOMIC DNA]</scope>
    <source>
        <strain evidence="3">AM13 / DSM 14728</strain>
    </source>
</reference>
<organism evidence="2 3">
    <name type="scientific">Maridesulfovibrio hydrothermalis AM13 = DSM 14728</name>
    <dbReference type="NCBI Taxonomy" id="1121451"/>
    <lineage>
        <taxon>Bacteria</taxon>
        <taxon>Pseudomonadati</taxon>
        <taxon>Thermodesulfobacteriota</taxon>
        <taxon>Desulfovibrionia</taxon>
        <taxon>Desulfovibrionales</taxon>
        <taxon>Desulfovibrionaceae</taxon>
        <taxon>Maridesulfovibrio</taxon>
    </lineage>
</organism>
<dbReference type="PANTHER" id="PTHR34980:SF2">
    <property type="entry name" value="INNER MEMBRANE PROTEIN YHAH-RELATED"/>
    <property type="match status" value="1"/>
</dbReference>
<feature type="transmembrane region" description="Helical" evidence="1">
    <location>
        <begin position="100"/>
        <end position="118"/>
    </location>
</feature>
<gene>
    <name evidence="2" type="ORF">DESAM_23213</name>
</gene>
<dbReference type="KEGG" id="dhy:DESAM_23213"/>
<dbReference type="InterPro" id="IPR008523">
    <property type="entry name" value="DUF805"/>
</dbReference>
<keyword evidence="1" id="KW-0812">Transmembrane</keyword>
<accession>L0RH01</accession>
<evidence type="ECO:0000256" key="1">
    <source>
        <dbReference type="SAM" id="Phobius"/>
    </source>
</evidence>
<dbReference type="HOGENOM" id="CLU_1324628_0_0_7"/>
<dbReference type="PANTHER" id="PTHR34980">
    <property type="entry name" value="INNER MEMBRANE PROTEIN-RELATED-RELATED"/>
    <property type="match status" value="1"/>
</dbReference>
<dbReference type="GO" id="GO:0005886">
    <property type="term" value="C:plasma membrane"/>
    <property type="evidence" value="ECO:0007669"/>
    <property type="project" value="TreeGrafter"/>
</dbReference>
<dbReference type="EMBL" id="FO203522">
    <property type="protein sequence ID" value="CCO25480.1"/>
    <property type="molecule type" value="Genomic_DNA"/>
</dbReference>
<evidence type="ECO:0000313" key="2">
    <source>
        <dbReference type="EMBL" id="CCO25480.1"/>
    </source>
</evidence>
<dbReference type="eggNOG" id="COG3152">
    <property type="taxonomic scope" value="Bacteria"/>
</dbReference>
<dbReference type="Proteomes" id="UP000010808">
    <property type="component" value="Chromosome"/>
</dbReference>
<dbReference type="PATRIC" id="fig|1121451.3.peg.3418"/>
<evidence type="ECO:0008006" key="4">
    <source>
        <dbReference type="Google" id="ProtNLM"/>
    </source>
</evidence>
<dbReference type="Pfam" id="PF05656">
    <property type="entry name" value="DUF805"/>
    <property type="match status" value="1"/>
</dbReference>
<sequence length="207" mass="22848">MAEVADIACYIGCGVKCAGSEKVKILDININRTEKFAKDNAAADCLPINFDLFIMLIGYDMMRQSDCFIKQELNMKYYFEILKKFNDFSGKASRSEFKHFIMIHAAIICVLSFLQFATDHALVIKVLDTITGLFVVGSLLSCTALFVRRLNALGRNPKLAFAALVPVAGLLYLLVICLKADGKKKSGGIAESIKGIFQKCPKRQSAS</sequence>
<dbReference type="STRING" id="1121451.DESAM_23213"/>
<dbReference type="AlphaFoldDB" id="L0RH01"/>
<evidence type="ECO:0000313" key="3">
    <source>
        <dbReference type="Proteomes" id="UP000010808"/>
    </source>
</evidence>
<keyword evidence="1" id="KW-0472">Membrane</keyword>
<feature type="transmembrane region" description="Helical" evidence="1">
    <location>
        <begin position="159"/>
        <end position="176"/>
    </location>
</feature>
<protein>
    <recommendedName>
        <fullName evidence="4">DUF805 domain-containing protein</fullName>
    </recommendedName>
</protein>
<keyword evidence="3" id="KW-1185">Reference proteome</keyword>
<feature type="transmembrane region" description="Helical" evidence="1">
    <location>
        <begin position="130"/>
        <end position="147"/>
    </location>
</feature>
<proteinExistence type="predicted"/>